<dbReference type="AlphaFoldDB" id="A0A5B7JFF3"/>
<dbReference type="Proteomes" id="UP000324222">
    <property type="component" value="Unassembled WGS sequence"/>
</dbReference>
<protein>
    <submittedName>
        <fullName evidence="1">Uncharacterized protein</fullName>
    </submittedName>
</protein>
<reference evidence="1 2" key="1">
    <citation type="submission" date="2019-05" db="EMBL/GenBank/DDBJ databases">
        <title>Another draft genome of Portunus trituberculatus and its Hox gene families provides insights of decapod evolution.</title>
        <authorList>
            <person name="Jeong J.-H."/>
            <person name="Song I."/>
            <person name="Kim S."/>
            <person name="Choi T."/>
            <person name="Kim D."/>
            <person name="Ryu S."/>
            <person name="Kim W."/>
        </authorList>
    </citation>
    <scope>NUCLEOTIDE SEQUENCE [LARGE SCALE GENOMIC DNA]</scope>
    <source>
        <tissue evidence="1">Muscle</tissue>
    </source>
</reference>
<accession>A0A5B7JFF3</accession>
<sequence>MLRFPLVAMVKPPAVRFALDTKHIDMTVKCTDARTLSLSANLLKGKLCGPAMLLSGPRQAIPSRISWRGEAGRGWEKLGEVGAVSSES</sequence>
<dbReference type="EMBL" id="VSRR010100433">
    <property type="protein sequence ID" value="MPC94952.1"/>
    <property type="molecule type" value="Genomic_DNA"/>
</dbReference>
<name>A0A5B7JFF3_PORTR</name>
<comment type="caution">
    <text evidence="1">The sequence shown here is derived from an EMBL/GenBank/DDBJ whole genome shotgun (WGS) entry which is preliminary data.</text>
</comment>
<proteinExistence type="predicted"/>
<organism evidence="1 2">
    <name type="scientific">Portunus trituberculatus</name>
    <name type="common">Swimming crab</name>
    <name type="synonym">Neptunus trituberculatus</name>
    <dbReference type="NCBI Taxonomy" id="210409"/>
    <lineage>
        <taxon>Eukaryota</taxon>
        <taxon>Metazoa</taxon>
        <taxon>Ecdysozoa</taxon>
        <taxon>Arthropoda</taxon>
        <taxon>Crustacea</taxon>
        <taxon>Multicrustacea</taxon>
        <taxon>Malacostraca</taxon>
        <taxon>Eumalacostraca</taxon>
        <taxon>Eucarida</taxon>
        <taxon>Decapoda</taxon>
        <taxon>Pleocyemata</taxon>
        <taxon>Brachyura</taxon>
        <taxon>Eubrachyura</taxon>
        <taxon>Portunoidea</taxon>
        <taxon>Portunidae</taxon>
        <taxon>Portuninae</taxon>
        <taxon>Portunus</taxon>
    </lineage>
</organism>
<keyword evidence="2" id="KW-1185">Reference proteome</keyword>
<evidence type="ECO:0000313" key="1">
    <source>
        <dbReference type="EMBL" id="MPC94952.1"/>
    </source>
</evidence>
<gene>
    <name evidence="1" type="ORF">E2C01_090144</name>
</gene>
<evidence type="ECO:0000313" key="2">
    <source>
        <dbReference type="Proteomes" id="UP000324222"/>
    </source>
</evidence>